<reference evidence="1 2" key="1">
    <citation type="submission" date="2016-07" db="EMBL/GenBank/DDBJ databases">
        <title>Genome analysis of Sphingobacterium siyangense T12B17.</title>
        <authorList>
            <person name="Xu D."/>
            <person name="Su Y."/>
            <person name="Zheng S."/>
        </authorList>
    </citation>
    <scope>NUCLEOTIDE SEQUENCE [LARGE SCALE GENOMIC DNA]</scope>
    <source>
        <strain evidence="1 2">T12B17</strain>
    </source>
</reference>
<evidence type="ECO:0008006" key="3">
    <source>
        <dbReference type="Google" id="ProtNLM"/>
    </source>
</evidence>
<dbReference type="EMBL" id="MCAQ01000006">
    <property type="protein sequence ID" value="RKF38917.1"/>
    <property type="molecule type" value="Genomic_DNA"/>
</dbReference>
<proteinExistence type="predicted"/>
<dbReference type="RefSeq" id="WP_120333764.1">
    <property type="nucleotide sequence ID" value="NZ_MCAQ01000006.1"/>
</dbReference>
<gene>
    <name evidence="1" type="ORF">BCY89_26590</name>
</gene>
<keyword evidence="2" id="KW-1185">Reference proteome</keyword>
<accession>A0A420G154</accession>
<sequence>MKFGISLSIDSRSKVKSDLIHDLSEKLAIFFENRTYGEDIQDYIIGFTCVFTPEGFKNIFKKKKPTYVSDKTKINRFSGEKIRLFKLFIDNITIEEDEYETFVTSNDLDCLELLKTKILESLSNLDKLPKSVKDFDKDKFKMDMGAFFDS</sequence>
<dbReference type="Proteomes" id="UP000286402">
    <property type="component" value="Unassembled WGS sequence"/>
</dbReference>
<evidence type="ECO:0000313" key="2">
    <source>
        <dbReference type="Proteomes" id="UP000286402"/>
    </source>
</evidence>
<comment type="caution">
    <text evidence="1">The sequence shown here is derived from an EMBL/GenBank/DDBJ whole genome shotgun (WGS) entry which is preliminary data.</text>
</comment>
<dbReference type="AlphaFoldDB" id="A0A420G154"/>
<name>A0A420G154_9SPHI</name>
<protein>
    <recommendedName>
        <fullName evidence="3">Immunity protein 44 of polymorphic toxin system</fullName>
    </recommendedName>
</protein>
<evidence type="ECO:0000313" key="1">
    <source>
        <dbReference type="EMBL" id="RKF38917.1"/>
    </source>
</evidence>
<organism evidence="1 2">
    <name type="scientific">Sphingobacterium siyangense</name>
    <dbReference type="NCBI Taxonomy" id="459529"/>
    <lineage>
        <taxon>Bacteria</taxon>
        <taxon>Pseudomonadati</taxon>
        <taxon>Bacteroidota</taxon>
        <taxon>Sphingobacteriia</taxon>
        <taxon>Sphingobacteriales</taxon>
        <taxon>Sphingobacteriaceae</taxon>
        <taxon>Sphingobacterium</taxon>
    </lineage>
</organism>